<keyword evidence="3" id="KW-0472">Membrane</keyword>
<sequence>MELFAPPCGLLCLPHHRCPFTASSPLFLTIPRKSLLASRSPISNPGLGRFGARPLRATVSGEETSAAVVADDVAAKPLEGPSSFTNSSSPGEENLDGGGEAIAEAVDDLLSKLNDQVDSTILFYGAVALVALWISSTIISVIDSIPLFPKVLEVVGLGYTVWFSSRYLIFKETRDEFFSKLDDLKEKILGRSDD</sequence>
<dbReference type="STRING" id="52838.A0A4S8IKR8"/>
<gene>
    <name evidence="5" type="ORF">C4D60_Mb06t05460</name>
</gene>
<feature type="transmembrane region" description="Helical" evidence="3">
    <location>
        <begin position="154"/>
        <end position="170"/>
    </location>
</feature>
<dbReference type="InterPro" id="IPR033344">
    <property type="entry name" value="CURT1"/>
</dbReference>
<evidence type="ECO:0000256" key="1">
    <source>
        <dbReference type="ARBA" id="ARBA00004141"/>
    </source>
</evidence>
<evidence type="ECO:0000313" key="6">
    <source>
        <dbReference type="Proteomes" id="UP000317650"/>
    </source>
</evidence>
<dbReference type="InterPro" id="IPR025564">
    <property type="entry name" value="CAAD_dom"/>
</dbReference>
<dbReference type="PANTHER" id="PTHR33222">
    <property type="match status" value="1"/>
</dbReference>
<feature type="transmembrane region" description="Helical" evidence="3">
    <location>
        <begin position="121"/>
        <end position="142"/>
    </location>
</feature>
<organism evidence="5 6">
    <name type="scientific">Musa balbisiana</name>
    <name type="common">Banana</name>
    <dbReference type="NCBI Taxonomy" id="52838"/>
    <lineage>
        <taxon>Eukaryota</taxon>
        <taxon>Viridiplantae</taxon>
        <taxon>Streptophyta</taxon>
        <taxon>Embryophyta</taxon>
        <taxon>Tracheophyta</taxon>
        <taxon>Spermatophyta</taxon>
        <taxon>Magnoliopsida</taxon>
        <taxon>Liliopsida</taxon>
        <taxon>Zingiberales</taxon>
        <taxon>Musaceae</taxon>
        <taxon>Musa</taxon>
    </lineage>
</organism>
<evidence type="ECO:0000259" key="4">
    <source>
        <dbReference type="Pfam" id="PF14159"/>
    </source>
</evidence>
<dbReference type="GO" id="GO:0009535">
    <property type="term" value="C:chloroplast thylakoid membrane"/>
    <property type="evidence" value="ECO:0007669"/>
    <property type="project" value="TreeGrafter"/>
</dbReference>
<feature type="compositionally biased region" description="Polar residues" evidence="2">
    <location>
        <begin position="82"/>
        <end position="91"/>
    </location>
</feature>
<dbReference type="Proteomes" id="UP000317650">
    <property type="component" value="Chromosome 6"/>
</dbReference>
<accession>A0A4S8IKR8</accession>
<feature type="domain" description="Cyanobacterial aminoacyl-tRNA synthetase CAAD" evidence="4">
    <location>
        <begin position="112"/>
        <end position="190"/>
    </location>
</feature>
<dbReference type="Pfam" id="PF14159">
    <property type="entry name" value="CAAD"/>
    <property type="match status" value="1"/>
</dbReference>
<proteinExistence type="predicted"/>
<evidence type="ECO:0000313" key="5">
    <source>
        <dbReference type="EMBL" id="THU49047.1"/>
    </source>
</evidence>
<keyword evidence="6" id="KW-1185">Reference proteome</keyword>
<keyword evidence="3" id="KW-1133">Transmembrane helix</keyword>
<evidence type="ECO:0000256" key="2">
    <source>
        <dbReference type="SAM" id="MobiDB-lite"/>
    </source>
</evidence>
<keyword evidence="3" id="KW-0812">Transmembrane</keyword>
<reference evidence="5 6" key="1">
    <citation type="journal article" date="2019" name="Nat. Plants">
        <title>Genome sequencing of Musa balbisiana reveals subgenome evolution and function divergence in polyploid bananas.</title>
        <authorList>
            <person name="Yao X."/>
        </authorList>
    </citation>
    <scope>NUCLEOTIDE SEQUENCE [LARGE SCALE GENOMIC DNA]</scope>
    <source>
        <strain evidence="6">cv. DH-PKW</strain>
        <tissue evidence="5">Leaves</tissue>
    </source>
</reference>
<name>A0A4S8IKR8_MUSBA</name>
<comment type="subcellular location">
    <subcellularLocation>
        <location evidence="1">Membrane</location>
        <topology evidence="1">Multi-pass membrane protein</topology>
    </subcellularLocation>
</comment>
<dbReference type="AlphaFoldDB" id="A0A4S8IKR8"/>
<dbReference type="EMBL" id="PYDT01000009">
    <property type="protein sequence ID" value="THU49047.1"/>
    <property type="molecule type" value="Genomic_DNA"/>
</dbReference>
<feature type="region of interest" description="Disordered" evidence="2">
    <location>
        <begin position="78"/>
        <end position="97"/>
    </location>
</feature>
<dbReference type="PANTHER" id="PTHR33222:SF2">
    <property type="entry name" value="PROTEIN CURVATURE THYLAKOID 1D, CHLOROPLASTIC"/>
    <property type="match status" value="1"/>
</dbReference>
<evidence type="ECO:0000256" key="3">
    <source>
        <dbReference type="SAM" id="Phobius"/>
    </source>
</evidence>
<comment type="caution">
    <text evidence="5">The sequence shown here is derived from an EMBL/GenBank/DDBJ whole genome shotgun (WGS) entry which is preliminary data.</text>
</comment>
<protein>
    <recommendedName>
        <fullName evidence="4">Cyanobacterial aminoacyl-tRNA synthetase CAAD domain-containing protein</fullName>
    </recommendedName>
</protein>